<comment type="caution">
    <text evidence="4">The sequence shown here is derived from an EMBL/GenBank/DDBJ whole genome shotgun (WGS) entry which is preliminary data.</text>
</comment>
<feature type="signal peptide" evidence="2">
    <location>
        <begin position="1"/>
        <end position="22"/>
    </location>
</feature>
<dbReference type="RefSeq" id="WP_347705932.1">
    <property type="nucleotide sequence ID" value="NZ_JBDPZD010000005.1"/>
</dbReference>
<dbReference type="PANTHER" id="PTHR37423:SF2">
    <property type="entry name" value="MEMBRANE-BOUND LYTIC MUREIN TRANSGLYCOSYLASE C"/>
    <property type="match status" value="1"/>
</dbReference>
<keyword evidence="2" id="KW-0732">Signal</keyword>
<feature type="domain" description="Transglycosylase SLT" evidence="3">
    <location>
        <begin position="84"/>
        <end position="185"/>
    </location>
</feature>
<evidence type="ECO:0000256" key="2">
    <source>
        <dbReference type="SAM" id="SignalP"/>
    </source>
</evidence>
<evidence type="ECO:0000259" key="3">
    <source>
        <dbReference type="Pfam" id="PF01464"/>
    </source>
</evidence>
<dbReference type="PANTHER" id="PTHR37423">
    <property type="entry name" value="SOLUBLE LYTIC MUREIN TRANSGLYCOSYLASE-RELATED"/>
    <property type="match status" value="1"/>
</dbReference>
<sequence>MSERLLPWLLVGLACLAGPAQAELWGFVDGAGVAHFATRQMDARFLPVMGRVQAMRVPGKLDGAPSLVTWLDIAPEVKAVQPWVREAARAHGLDPDLLKAVIAVESGYQRDAVSPRGAVGLMQITPETASRYANAAEAARLREPRINIETGARMLADLLRRFGRIDTALAAWNAGEGTVRRAGNRMPDIDETRAHVHLVLELYWALLQRSQPAHAQYIKHHG</sequence>
<dbReference type="Proteomes" id="UP001495147">
    <property type="component" value="Unassembled WGS sequence"/>
</dbReference>
<dbReference type="InterPro" id="IPR008258">
    <property type="entry name" value="Transglycosylase_SLT_dom_1"/>
</dbReference>
<keyword evidence="5" id="KW-1185">Reference proteome</keyword>
<protein>
    <submittedName>
        <fullName evidence="4">Lytic transglycosylase domain-containing protein</fullName>
    </submittedName>
</protein>
<proteinExistence type="inferred from homology"/>
<dbReference type="Pfam" id="PF01464">
    <property type="entry name" value="SLT"/>
    <property type="match status" value="1"/>
</dbReference>
<reference evidence="4 5" key="1">
    <citation type="submission" date="2024-05" db="EMBL/GenBank/DDBJ databases">
        <title>Roseateles sp. DJS-2-20 16S ribosomal RNA gene Genome sequencing and assembly.</title>
        <authorList>
            <person name="Woo H."/>
        </authorList>
    </citation>
    <scope>NUCLEOTIDE SEQUENCE [LARGE SCALE GENOMIC DNA]</scope>
    <source>
        <strain evidence="4 5">DJS-2-20</strain>
    </source>
</reference>
<feature type="chain" id="PRO_5047300387" evidence="2">
    <location>
        <begin position="23"/>
        <end position="222"/>
    </location>
</feature>
<organism evidence="4 5">
    <name type="scientific">Roseateles paludis</name>
    <dbReference type="NCBI Taxonomy" id="3145238"/>
    <lineage>
        <taxon>Bacteria</taxon>
        <taxon>Pseudomonadati</taxon>
        <taxon>Pseudomonadota</taxon>
        <taxon>Betaproteobacteria</taxon>
        <taxon>Burkholderiales</taxon>
        <taxon>Sphaerotilaceae</taxon>
        <taxon>Roseateles</taxon>
    </lineage>
</organism>
<evidence type="ECO:0000313" key="5">
    <source>
        <dbReference type="Proteomes" id="UP001495147"/>
    </source>
</evidence>
<name>A0ABV0G5W1_9BURK</name>
<dbReference type="InterPro" id="IPR023346">
    <property type="entry name" value="Lysozyme-like_dom_sf"/>
</dbReference>
<evidence type="ECO:0000313" key="4">
    <source>
        <dbReference type="EMBL" id="MEO3693119.1"/>
    </source>
</evidence>
<dbReference type="PROSITE" id="PS51257">
    <property type="entry name" value="PROKAR_LIPOPROTEIN"/>
    <property type="match status" value="1"/>
</dbReference>
<gene>
    <name evidence="4" type="ORF">ABDJ85_16735</name>
</gene>
<dbReference type="EMBL" id="JBDPZD010000005">
    <property type="protein sequence ID" value="MEO3693119.1"/>
    <property type="molecule type" value="Genomic_DNA"/>
</dbReference>
<comment type="similarity">
    <text evidence="1">Belongs to the transglycosylase Slt family.</text>
</comment>
<evidence type="ECO:0000256" key="1">
    <source>
        <dbReference type="ARBA" id="ARBA00007734"/>
    </source>
</evidence>
<dbReference type="SUPFAM" id="SSF53955">
    <property type="entry name" value="Lysozyme-like"/>
    <property type="match status" value="1"/>
</dbReference>
<dbReference type="CDD" id="cd16896">
    <property type="entry name" value="LT_Slt70-like"/>
    <property type="match status" value="1"/>
</dbReference>
<dbReference type="Gene3D" id="1.10.530.10">
    <property type="match status" value="1"/>
</dbReference>
<accession>A0ABV0G5W1</accession>